<evidence type="ECO:0000313" key="1">
    <source>
        <dbReference type="EMBL" id="CAK9183325.1"/>
    </source>
</evidence>
<dbReference type="AlphaFoldDB" id="A0ABC8UQK7"/>
<sequence length="120" mass="13305">MAKLQPPCEKIVPFETEKAEDAANEAVIVGAFWYLLSVERNDTCWQKACEQSGECNSNFLYCGNQYMEGYNNWSNISSNVMIHAGRKLVSKVENATLLSCIAATSTWRAIITGATSVPQF</sequence>
<proteinExistence type="predicted"/>
<keyword evidence="2" id="KW-1185">Reference proteome</keyword>
<gene>
    <name evidence="1" type="ORF">ILEXP_LOCUS53588</name>
</gene>
<name>A0ABC8UQK7_9AQUA</name>
<comment type="caution">
    <text evidence="1">The sequence shown here is derived from an EMBL/GenBank/DDBJ whole genome shotgun (WGS) entry which is preliminary data.</text>
</comment>
<accession>A0ABC8UQK7</accession>
<reference evidence="1 2" key="1">
    <citation type="submission" date="2024-02" db="EMBL/GenBank/DDBJ databases">
        <authorList>
            <person name="Vignale AGUSTIN F."/>
            <person name="Sosa J E."/>
            <person name="Modenutti C."/>
        </authorList>
    </citation>
    <scope>NUCLEOTIDE SEQUENCE [LARGE SCALE GENOMIC DNA]</scope>
</reference>
<organism evidence="1 2">
    <name type="scientific">Ilex paraguariensis</name>
    <name type="common">yerba mate</name>
    <dbReference type="NCBI Taxonomy" id="185542"/>
    <lineage>
        <taxon>Eukaryota</taxon>
        <taxon>Viridiplantae</taxon>
        <taxon>Streptophyta</taxon>
        <taxon>Embryophyta</taxon>
        <taxon>Tracheophyta</taxon>
        <taxon>Spermatophyta</taxon>
        <taxon>Magnoliopsida</taxon>
        <taxon>eudicotyledons</taxon>
        <taxon>Gunneridae</taxon>
        <taxon>Pentapetalae</taxon>
        <taxon>asterids</taxon>
        <taxon>campanulids</taxon>
        <taxon>Aquifoliales</taxon>
        <taxon>Aquifoliaceae</taxon>
        <taxon>Ilex</taxon>
    </lineage>
</organism>
<dbReference type="EMBL" id="CAUOFW020008613">
    <property type="protein sequence ID" value="CAK9183325.1"/>
    <property type="molecule type" value="Genomic_DNA"/>
</dbReference>
<evidence type="ECO:0000313" key="2">
    <source>
        <dbReference type="Proteomes" id="UP001642360"/>
    </source>
</evidence>
<dbReference type="Proteomes" id="UP001642360">
    <property type="component" value="Unassembled WGS sequence"/>
</dbReference>
<protein>
    <submittedName>
        <fullName evidence="1">Uncharacterized protein</fullName>
    </submittedName>
</protein>